<reference evidence="1 2" key="1">
    <citation type="submission" date="2015-11" db="EMBL/GenBank/DDBJ databases">
        <title>Exploring the genomic traits of fungus-feeding bacterial genus Collimonas.</title>
        <authorList>
            <person name="Song C."/>
            <person name="Schmidt R."/>
            <person name="de Jager V."/>
            <person name="Krzyzanowska D."/>
            <person name="Jongedijk E."/>
            <person name="Cankar K."/>
            <person name="Beekwilder J."/>
            <person name="van Veen A."/>
            <person name="de Boer W."/>
            <person name="van Veen J.A."/>
            <person name="Garbeva P."/>
        </authorList>
    </citation>
    <scope>NUCLEOTIDE SEQUENCE [LARGE SCALE GENOMIC DNA]</scope>
    <source>
        <strain evidence="1 2">Ter91</strain>
    </source>
</reference>
<sequence length="44" mass="4435">MSNLIDSAPTICIASVGSIGTNFHPSNKAADAWFGAAIAARVST</sequence>
<accession>A0A127Q2M3</accession>
<dbReference type="AlphaFoldDB" id="A0A127Q2M3"/>
<dbReference type="Proteomes" id="UP000074561">
    <property type="component" value="Chromosome"/>
</dbReference>
<dbReference type="KEGG" id="cpra:CPter91_1927"/>
<evidence type="ECO:0000313" key="2">
    <source>
        <dbReference type="Proteomes" id="UP000074561"/>
    </source>
</evidence>
<proteinExistence type="predicted"/>
<dbReference type="EMBL" id="CP013234">
    <property type="protein sequence ID" value="AMP04299.1"/>
    <property type="molecule type" value="Genomic_DNA"/>
</dbReference>
<organism evidence="1 2">
    <name type="scientific">Collimonas pratensis</name>
    <dbReference type="NCBI Taxonomy" id="279113"/>
    <lineage>
        <taxon>Bacteria</taxon>
        <taxon>Pseudomonadati</taxon>
        <taxon>Pseudomonadota</taxon>
        <taxon>Betaproteobacteria</taxon>
        <taxon>Burkholderiales</taxon>
        <taxon>Oxalobacteraceae</taxon>
        <taxon>Collimonas</taxon>
    </lineage>
</organism>
<gene>
    <name evidence="1" type="ORF">CPter91_1927</name>
</gene>
<protein>
    <submittedName>
        <fullName evidence="1">Uncharacterized protein</fullName>
    </submittedName>
</protein>
<name>A0A127Q2M3_9BURK</name>
<evidence type="ECO:0000313" key="1">
    <source>
        <dbReference type="EMBL" id="AMP04299.1"/>
    </source>
</evidence>